<dbReference type="Gene3D" id="3.20.20.80">
    <property type="entry name" value="Glycosidases"/>
    <property type="match status" value="1"/>
</dbReference>
<protein>
    <recommendedName>
        <fullName evidence="3">N-acyl-D-glucosamine 2-epimerase</fullName>
    </recommendedName>
</protein>
<accession>A0ABT9U0Z1</accession>
<evidence type="ECO:0000313" key="2">
    <source>
        <dbReference type="Proteomes" id="UP001229346"/>
    </source>
</evidence>
<comment type="caution">
    <text evidence="1">The sequence shown here is derived from an EMBL/GenBank/DDBJ whole genome shotgun (WGS) entry which is preliminary data.</text>
</comment>
<evidence type="ECO:0008006" key="3">
    <source>
        <dbReference type="Google" id="ProtNLM"/>
    </source>
</evidence>
<organism evidence="1 2">
    <name type="scientific">Paenibacillus harenae</name>
    <dbReference type="NCBI Taxonomy" id="306543"/>
    <lineage>
        <taxon>Bacteria</taxon>
        <taxon>Bacillati</taxon>
        <taxon>Bacillota</taxon>
        <taxon>Bacilli</taxon>
        <taxon>Bacillales</taxon>
        <taxon>Paenibacillaceae</taxon>
        <taxon>Paenibacillus</taxon>
    </lineage>
</organism>
<dbReference type="RefSeq" id="WP_307203687.1">
    <property type="nucleotide sequence ID" value="NZ_JAUSSU010000004.1"/>
</dbReference>
<name>A0ABT9U0Z1_PAEHA</name>
<keyword evidence="2" id="KW-1185">Reference proteome</keyword>
<sequence length="457" mass="51781">MSVWMDEGLRRRALAGPGIQIDPTFAYYRNRTAESIASEIELAGFCCVHYFVVNEHVVDASLIEAFRQRGIPVWAMVIGNGTFSTERYPEEWPSWQMKLLKETNDGFRRLSPFSEGYVRWKKAAMARLVSDYPFDGIEIAEPYFPEWGGIERGVYGDVGPLAEAAFLAEHGVRMPDFENPESERYYAKDPVTYRKWVDFRVEAVNGFIGEMINGKGGVREARPDIMVATWSLAINAGTESVERLRDDQGLDAPSMIEHARPDIHYLQTHWPDWTRGDLPGDYAKEYKPFVDHIRSLHPRIPLGIQADVGSARHMIKGGDWLSAFSQTAFGLGYSAWTAYEYHTGGYMYEAKPAPMRVERLSASEVRLTFNKRIEINPALADESFTIRRDERASKPGWDSVEVDGNRILLTSRQLPVTAFELELSGIRDTPERWLFPEKPANTVAAGTRVTVPGAWRG</sequence>
<reference evidence="1 2" key="1">
    <citation type="submission" date="2023-07" db="EMBL/GenBank/DDBJ databases">
        <title>Sorghum-associated microbial communities from plants grown in Nebraska, USA.</title>
        <authorList>
            <person name="Schachtman D."/>
        </authorList>
    </citation>
    <scope>NUCLEOTIDE SEQUENCE [LARGE SCALE GENOMIC DNA]</scope>
    <source>
        <strain evidence="1 2">CC482</strain>
    </source>
</reference>
<proteinExistence type="predicted"/>
<evidence type="ECO:0000313" key="1">
    <source>
        <dbReference type="EMBL" id="MDQ0112766.1"/>
    </source>
</evidence>
<gene>
    <name evidence="1" type="ORF">J2T15_002201</name>
</gene>
<dbReference type="Proteomes" id="UP001229346">
    <property type="component" value="Unassembled WGS sequence"/>
</dbReference>
<dbReference type="EMBL" id="JAUSSU010000004">
    <property type="protein sequence ID" value="MDQ0112766.1"/>
    <property type="molecule type" value="Genomic_DNA"/>
</dbReference>